<proteinExistence type="predicted"/>
<keyword evidence="2" id="KW-1185">Reference proteome</keyword>
<dbReference type="PANTHER" id="PTHR32166">
    <property type="entry name" value="OSJNBA0013A04.12 PROTEIN"/>
    <property type="match status" value="1"/>
</dbReference>
<protein>
    <recommendedName>
        <fullName evidence="3">HAT C-terminal dimerisation domain-containing protein</fullName>
    </recommendedName>
</protein>
<dbReference type="STRING" id="3821.A0A151SQM6"/>
<name>A0A151SQM6_CAJCA</name>
<evidence type="ECO:0000313" key="2">
    <source>
        <dbReference type="Proteomes" id="UP000075243"/>
    </source>
</evidence>
<dbReference type="OMA" id="DERWELK"/>
<dbReference type="EMBL" id="CM003613">
    <property type="protein sequence ID" value="KYP57068.1"/>
    <property type="molecule type" value="Genomic_DNA"/>
</dbReference>
<dbReference type="Proteomes" id="UP000075243">
    <property type="component" value="Chromosome 11"/>
</dbReference>
<dbReference type="SUPFAM" id="SSF53098">
    <property type="entry name" value="Ribonuclease H-like"/>
    <property type="match status" value="1"/>
</dbReference>
<dbReference type="PANTHER" id="PTHR32166:SF122">
    <property type="entry name" value="OS09G0499600 PROTEIN"/>
    <property type="match status" value="1"/>
</dbReference>
<accession>A0A151SQM6</accession>
<gene>
    <name evidence="1" type="ORF">KK1_003322</name>
</gene>
<evidence type="ECO:0008006" key="3">
    <source>
        <dbReference type="Google" id="ProtNLM"/>
    </source>
</evidence>
<dbReference type="InterPro" id="IPR012337">
    <property type="entry name" value="RNaseH-like_sf"/>
</dbReference>
<organism evidence="1 2">
    <name type="scientific">Cajanus cajan</name>
    <name type="common">Pigeon pea</name>
    <name type="synonym">Cajanus indicus</name>
    <dbReference type="NCBI Taxonomy" id="3821"/>
    <lineage>
        <taxon>Eukaryota</taxon>
        <taxon>Viridiplantae</taxon>
        <taxon>Streptophyta</taxon>
        <taxon>Embryophyta</taxon>
        <taxon>Tracheophyta</taxon>
        <taxon>Spermatophyta</taxon>
        <taxon>Magnoliopsida</taxon>
        <taxon>eudicotyledons</taxon>
        <taxon>Gunneridae</taxon>
        <taxon>Pentapetalae</taxon>
        <taxon>rosids</taxon>
        <taxon>fabids</taxon>
        <taxon>Fabales</taxon>
        <taxon>Fabaceae</taxon>
        <taxon>Papilionoideae</taxon>
        <taxon>50 kb inversion clade</taxon>
        <taxon>NPAAA clade</taxon>
        <taxon>indigoferoid/millettioid clade</taxon>
        <taxon>Phaseoleae</taxon>
        <taxon>Cajanus</taxon>
    </lineage>
</organism>
<evidence type="ECO:0000313" key="1">
    <source>
        <dbReference type="EMBL" id="KYP57068.1"/>
    </source>
</evidence>
<dbReference type="Gramene" id="C.cajan_03248.t">
    <property type="protein sequence ID" value="C.cajan_03248.t"/>
    <property type="gene ID" value="C.cajan_03248"/>
</dbReference>
<dbReference type="AlphaFoldDB" id="A0A151SQM6"/>
<sequence>MLKKFTKGRDLVRPDMTRFASAYLTLSCLNDNKASLMSMFSSNEWKSSKFSSTPEGRKVQGMALDSRLWKDIIICLKVVVPLMTVLCLVDSDEKPAMDFIYDGMDCAKEKIKINFNNVNKSYEPIWNIIDERWELKKFAICVLSLTCSSSGCERNWSSFEMVIELIRNRLHQRKMNDLVYVMYNLKLKSKQVKRILLFLLMNFIIMMSG</sequence>
<reference evidence="1 2" key="1">
    <citation type="journal article" date="2012" name="Nat. Biotechnol.">
        <title>Draft genome sequence of pigeonpea (Cajanus cajan), an orphan legume crop of resource-poor farmers.</title>
        <authorList>
            <person name="Varshney R.K."/>
            <person name="Chen W."/>
            <person name="Li Y."/>
            <person name="Bharti A.K."/>
            <person name="Saxena R.K."/>
            <person name="Schlueter J.A."/>
            <person name="Donoghue M.T."/>
            <person name="Azam S."/>
            <person name="Fan G."/>
            <person name="Whaley A.M."/>
            <person name="Farmer A.D."/>
            <person name="Sheridan J."/>
            <person name="Iwata A."/>
            <person name="Tuteja R."/>
            <person name="Penmetsa R.V."/>
            <person name="Wu W."/>
            <person name="Upadhyaya H.D."/>
            <person name="Yang S.P."/>
            <person name="Shah T."/>
            <person name="Saxena K.B."/>
            <person name="Michael T."/>
            <person name="McCombie W.R."/>
            <person name="Yang B."/>
            <person name="Zhang G."/>
            <person name="Yang H."/>
            <person name="Wang J."/>
            <person name="Spillane C."/>
            <person name="Cook D.R."/>
            <person name="May G.D."/>
            <person name="Xu X."/>
            <person name="Jackson S.A."/>
        </authorList>
    </citation>
    <scope>NUCLEOTIDE SEQUENCE [LARGE SCALE GENOMIC DNA]</scope>
    <source>
        <strain evidence="2">cv. Asha</strain>
    </source>
</reference>